<dbReference type="HOGENOM" id="CLU_081068_0_0_1"/>
<evidence type="ECO:0000256" key="1">
    <source>
        <dbReference type="SAM" id="MobiDB-lite"/>
    </source>
</evidence>
<feature type="compositionally biased region" description="Low complexity" evidence="1">
    <location>
        <begin position="61"/>
        <end position="95"/>
    </location>
</feature>
<evidence type="ECO:0000313" key="3">
    <source>
        <dbReference type="Proteomes" id="UP000053820"/>
    </source>
</evidence>
<feature type="region of interest" description="Disordered" evidence="1">
    <location>
        <begin position="252"/>
        <end position="337"/>
    </location>
</feature>
<dbReference type="AlphaFoldDB" id="A0A0C9WCQ4"/>
<feature type="compositionally biased region" description="Polar residues" evidence="1">
    <location>
        <begin position="198"/>
        <end position="210"/>
    </location>
</feature>
<gene>
    <name evidence="2" type="ORF">HYDPIDRAFT_30604</name>
</gene>
<protein>
    <submittedName>
        <fullName evidence="2">Uncharacterized protein</fullName>
    </submittedName>
</protein>
<feature type="compositionally biased region" description="Basic residues" evidence="1">
    <location>
        <begin position="212"/>
        <end position="224"/>
    </location>
</feature>
<name>A0A0C9WCQ4_9AGAM</name>
<feature type="compositionally biased region" description="Basic and acidic residues" evidence="1">
    <location>
        <begin position="172"/>
        <end position="187"/>
    </location>
</feature>
<dbReference type="Proteomes" id="UP000053820">
    <property type="component" value="Unassembled WGS sequence"/>
</dbReference>
<feature type="compositionally biased region" description="Low complexity" evidence="1">
    <location>
        <begin position="154"/>
        <end position="171"/>
    </location>
</feature>
<feature type="compositionally biased region" description="Polar residues" evidence="1">
    <location>
        <begin position="125"/>
        <end position="135"/>
    </location>
</feature>
<dbReference type="EMBL" id="KN839856">
    <property type="protein sequence ID" value="KIJ62351.1"/>
    <property type="molecule type" value="Genomic_DNA"/>
</dbReference>
<sequence>MSSASHTYPPTATAVAFPPPPPTSNNLSSQERNALIRSSKKLGRILGDVPRFIDEDHDAVSPSASRPSTSSGLPQLTRTTTGSTTASFASTQSTSRKPEKESSWGKRKPTHLPPLLKLSGGVAVDSSSPTLSSPYQRPPTRRASVLSTAPSIVSNAPSTNSSSSAEGPSESTQRRTKLERLRRKLGDEVPSDAVFPSSPHTPRTAVPQTPRTRSHSHARSRSTHIHADDARSITFSISSDESFNTVTLSASTHVHSPHPHHSQHRTKHPYHAGALPPVPPIPAHLTSSSRHGQGDEDDAGLIRPRQKVAAGSKIGGADFKAARRAKREGRHQTGQADVGELVEMVGFMGGF</sequence>
<keyword evidence="3" id="KW-1185">Reference proteome</keyword>
<accession>A0A0C9WCQ4</accession>
<evidence type="ECO:0000313" key="2">
    <source>
        <dbReference type="EMBL" id="KIJ62351.1"/>
    </source>
</evidence>
<reference evidence="2 3" key="1">
    <citation type="submission" date="2014-04" db="EMBL/GenBank/DDBJ databases">
        <title>Evolutionary Origins and Diversification of the Mycorrhizal Mutualists.</title>
        <authorList>
            <consortium name="DOE Joint Genome Institute"/>
            <consortium name="Mycorrhizal Genomics Consortium"/>
            <person name="Kohler A."/>
            <person name="Kuo A."/>
            <person name="Nagy L.G."/>
            <person name="Floudas D."/>
            <person name="Copeland A."/>
            <person name="Barry K.W."/>
            <person name="Cichocki N."/>
            <person name="Veneault-Fourrey C."/>
            <person name="LaButti K."/>
            <person name="Lindquist E.A."/>
            <person name="Lipzen A."/>
            <person name="Lundell T."/>
            <person name="Morin E."/>
            <person name="Murat C."/>
            <person name="Riley R."/>
            <person name="Ohm R."/>
            <person name="Sun H."/>
            <person name="Tunlid A."/>
            <person name="Henrissat B."/>
            <person name="Grigoriev I.V."/>
            <person name="Hibbett D.S."/>
            <person name="Martin F."/>
        </authorList>
    </citation>
    <scope>NUCLEOTIDE SEQUENCE [LARGE SCALE GENOMIC DNA]</scope>
    <source>
        <strain evidence="2 3">MD-312</strain>
    </source>
</reference>
<feature type="region of interest" description="Disordered" evidence="1">
    <location>
        <begin position="1"/>
        <end position="39"/>
    </location>
</feature>
<organism evidence="2 3">
    <name type="scientific">Hydnomerulius pinastri MD-312</name>
    <dbReference type="NCBI Taxonomy" id="994086"/>
    <lineage>
        <taxon>Eukaryota</taxon>
        <taxon>Fungi</taxon>
        <taxon>Dikarya</taxon>
        <taxon>Basidiomycota</taxon>
        <taxon>Agaricomycotina</taxon>
        <taxon>Agaricomycetes</taxon>
        <taxon>Agaricomycetidae</taxon>
        <taxon>Boletales</taxon>
        <taxon>Boletales incertae sedis</taxon>
        <taxon>Leucogyrophana</taxon>
    </lineage>
</organism>
<feature type="region of interest" description="Disordered" evidence="1">
    <location>
        <begin position="56"/>
        <end position="226"/>
    </location>
</feature>
<feature type="compositionally biased region" description="Basic residues" evidence="1">
    <location>
        <begin position="255"/>
        <end position="270"/>
    </location>
</feature>
<dbReference type="OrthoDB" id="3215907at2759"/>
<proteinExistence type="predicted"/>